<dbReference type="OrthoDB" id="9773910at2"/>
<keyword evidence="1" id="KW-0378">Hydrolase</keyword>
<dbReference type="InterPro" id="IPR036412">
    <property type="entry name" value="HAD-like_sf"/>
</dbReference>
<dbReference type="Proteomes" id="UP000248330">
    <property type="component" value="Unassembled WGS sequence"/>
</dbReference>
<dbReference type="PANTHER" id="PTHR43434:SF3">
    <property type="entry name" value="GMP_IMP NUCLEOTIDASE YRFG"/>
    <property type="match status" value="1"/>
</dbReference>
<dbReference type="RefSeq" id="WP_110264307.1">
    <property type="nucleotide sequence ID" value="NZ_CAWNXA010000002.1"/>
</dbReference>
<sequence>MQTIVNWDAVEWVLLDMDGTILDLSFDNYFWRELVPQRYAEKNGLTLKHAREVLQPKFEAVQHTLPWYCTDYWSELTGLDMAGLKREVRERIGPIDGAEDFLKAVRASGRRLWLATNAHADSWRLKLEYTGFGRYFEQVICSHDFGYPKEDLRFWAAAQAAHPFDPARTLFVDDSMPVLSAAQAFGIGQVVGIRQPDSLLPERPLDAFTSVRTLAELTPALSAAG</sequence>
<comment type="caution">
    <text evidence="1">The sequence shown here is derived from an EMBL/GenBank/DDBJ whole genome shotgun (WGS) entry which is preliminary data.</text>
</comment>
<accession>A0A318EDT3</accession>
<dbReference type="InterPro" id="IPR006439">
    <property type="entry name" value="HAD-SF_hydro_IA"/>
</dbReference>
<dbReference type="NCBIfam" id="TIGR01509">
    <property type="entry name" value="HAD-SF-IA-v3"/>
    <property type="match status" value="1"/>
</dbReference>
<name>A0A318EDT3_9GAMM</name>
<reference evidence="1 2" key="1">
    <citation type="submission" date="2018-04" db="EMBL/GenBank/DDBJ databases">
        <title>Genomic Encyclopedia of Type Strains, Phase IV (KMG-IV): sequencing the most valuable type-strain genomes for metagenomic binning, comparative biology and taxonomic classification.</title>
        <authorList>
            <person name="Goeker M."/>
        </authorList>
    </citation>
    <scope>NUCLEOTIDE SEQUENCE [LARGE SCALE GENOMIC DNA]</scope>
    <source>
        <strain evidence="1 2">DSM 104150</strain>
    </source>
</reference>
<dbReference type="InterPro" id="IPR050155">
    <property type="entry name" value="HAD-like_hydrolase_sf"/>
</dbReference>
<dbReference type="SFLD" id="SFLDS00003">
    <property type="entry name" value="Haloacid_Dehalogenase"/>
    <property type="match status" value="1"/>
</dbReference>
<dbReference type="Pfam" id="PF00702">
    <property type="entry name" value="Hydrolase"/>
    <property type="match status" value="1"/>
</dbReference>
<dbReference type="GO" id="GO:0006281">
    <property type="term" value="P:DNA repair"/>
    <property type="evidence" value="ECO:0007669"/>
    <property type="project" value="TreeGrafter"/>
</dbReference>
<dbReference type="GO" id="GO:0005829">
    <property type="term" value="C:cytosol"/>
    <property type="evidence" value="ECO:0007669"/>
    <property type="project" value="TreeGrafter"/>
</dbReference>
<gene>
    <name evidence="1" type="ORF">C8D93_102520</name>
</gene>
<dbReference type="AlphaFoldDB" id="A0A318EDT3"/>
<dbReference type="EMBL" id="QICN01000002">
    <property type="protein sequence ID" value="PXV70661.1"/>
    <property type="molecule type" value="Genomic_DNA"/>
</dbReference>
<dbReference type="NCBIfam" id="NF011564">
    <property type="entry name" value="PRK14988.1"/>
    <property type="match status" value="1"/>
</dbReference>
<evidence type="ECO:0000313" key="1">
    <source>
        <dbReference type="EMBL" id="PXV70661.1"/>
    </source>
</evidence>
<dbReference type="SFLD" id="SFLDG01129">
    <property type="entry name" value="C1.5:_HAD__Beta-PGM__Phosphata"/>
    <property type="match status" value="1"/>
</dbReference>
<proteinExistence type="predicted"/>
<dbReference type="SUPFAM" id="SSF56784">
    <property type="entry name" value="HAD-like"/>
    <property type="match status" value="1"/>
</dbReference>
<dbReference type="CDD" id="cd01427">
    <property type="entry name" value="HAD_like"/>
    <property type="match status" value="1"/>
</dbReference>
<dbReference type="Gene3D" id="3.40.50.1000">
    <property type="entry name" value="HAD superfamily/HAD-like"/>
    <property type="match status" value="1"/>
</dbReference>
<protein>
    <submittedName>
        <fullName evidence="1">Putative hydrolase of the HAD superfamily</fullName>
    </submittedName>
</protein>
<dbReference type="InterPro" id="IPR023214">
    <property type="entry name" value="HAD_sf"/>
</dbReference>
<keyword evidence="2" id="KW-1185">Reference proteome</keyword>
<dbReference type="GO" id="GO:0008967">
    <property type="term" value="F:phosphoglycolate phosphatase activity"/>
    <property type="evidence" value="ECO:0007669"/>
    <property type="project" value="TreeGrafter"/>
</dbReference>
<evidence type="ECO:0000313" key="2">
    <source>
        <dbReference type="Proteomes" id="UP000248330"/>
    </source>
</evidence>
<organism evidence="1 2">
    <name type="scientific">Sinimarinibacterium flocculans</name>
    <dbReference type="NCBI Taxonomy" id="985250"/>
    <lineage>
        <taxon>Bacteria</taxon>
        <taxon>Pseudomonadati</taxon>
        <taxon>Pseudomonadota</taxon>
        <taxon>Gammaproteobacteria</taxon>
        <taxon>Nevskiales</taxon>
        <taxon>Nevskiaceae</taxon>
        <taxon>Sinimarinibacterium</taxon>
    </lineage>
</organism>
<dbReference type="PANTHER" id="PTHR43434">
    <property type="entry name" value="PHOSPHOGLYCOLATE PHOSPHATASE"/>
    <property type="match status" value="1"/>
</dbReference>